<organism evidence="1">
    <name type="scientific">bioreactor metagenome</name>
    <dbReference type="NCBI Taxonomy" id="1076179"/>
    <lineage>
        <taxon>unclassified sequences</taxon>
        <taxon>metagenomes</taxon>
        <taxon>ecological metagenomes</taxon>
    </lineage>
</organism>
<sequence>MLAAVSVKPAGVVVDIADPAAAGLIPLNGNACVIHRELGFLQATIGCGKFFGARLDEFLKVFAMTGQLFLGANPLGDVL</sequence>
<reference evidence="1" key="1">
    <citation type="submission" date="2019-08" db="EMBL/GenBank/DDBJ databases">
        <authorList>
            <person name="Kucharzyk K."/>
            <person name="Murdoch R.W."/>
            <person name="Higgins S."/>
            <person name="Loffler F."/>
        </authorList>
    </citation>
    <scope>NUCLEOTIDE SEQUENCE</scope>
</reference>
<accession>A0A645IIG6</accession>
<comment type="caution">
    <text evidence="1">The sequence shown here is derived from an EMBL/GenBank/DDBJ whole genome shotgun (WGS) entry which is preliminary data.</text>
</comment>
<name>A0A645IIG6_9ZZZZ</name>
<dbReference type="EMBL" id="VSSQ01115499">
    <property type="protein sequence ID" value="MPN50910.1"/>
    <property type="molecule type" value="Genomic_DNA"/>
</dbReference>
<dbReference type="AlphaFoldDB" id="A0A645IIG6"/>
<proteinExistence type="predicted"/>
<evidence type="ECO:0000313" key="1">
    <source>
        <dbReference type="EMBL" id="MPN50910.1"/>
    </source>
</evidence>
<gene>
    <name evidence="1" type="ORF">SDC9_198550</name>
</gene>
<protein>
    <submittedName>
        <fullName evidence="1">Uncharacterized protein</fullName>
    </submittedName>
</protein>